<dbReference type="GO" id="GO:0008428">
    <property type="term" value="F:ribonuclease inhibitor activity"/>
    <property type="evidence" value="ECO:0007669"/>
    <property type="project" value="InterPro"/>
</dbReference>
<dbReference type="EC" id="4.1.3.17" evidence="10"/>
<dbReference type="RefSeq" id="WP_017523331.1">
    <property type="nucleotide sequence ID" value="NZ_JACCEX010000004.1"/>
</dbReference>
<comment type="catalytic activity">
    <reaction evidence="8 10">
        <text>oxaloacetate + H(+) = pyruvate + CO2</text>
        <dbReference type="Rhea" id="RHEA:15641"/>
        <dbReference type="ChEBI" id="CHEBI:15361"/>
        <dbReference type="ChEBI" id="CHEBI:15378"/>
        <dbReference type="ChEBI" id="CHEBI:16452"/>
        <dbReference type="ChEBI" id="CHEBI:16526"/>
        <dbReference type="EC" id="4.1.1.112"/>
    </reaction>
</comment>
<comment type="catalytic activity">
    <reaction evidence="1 10">
        <text>4-hydroxy-4-methyl-2-oxoglutarate = 2 pyruvate</text>
        <dbReference type="Rhea" id="RHEA:22748"/>
        <dbReference type="ChEBI" id="CHEBI:15361"/>
        <dbReference type="ChEBI" id="CHEBI:58276"/>
        <dbReference type="EC" id="4.1.3.17"/>
    </reaction>
</comment>
<dbReference type="SUPFAM" id="SSF89562">
    <property type="entry name" value="RraA-like"/>
    <property type="match status" value="1"/>
</dbReference>
<accession>A0A2U1CJX4</accession>
<dbReference type="Gene3D" id="3.50.30.40">
    <property type="entry name" value="Ribonuclease E inhibitor RraA/RraA-like"/>
    <property type="match status" value="1"/>
</dbReference>
<comment type="caution">
    <text evidence="11">The sequence shown here is derived from an EMBL/GenBank/DDBJ whole genome shotgun (WGS) entry which is preliminary data.</text>
</comment>
<comment type="similarity">
    <text evidence="3 10">Belongs to the class II aldolase/RraA-like family.</text>
</comment>
<dbReference type="NCBIfam" id="TIGR01935">
    <property type="entry name" value="NOT-MenG"/>
    <property type="match status" value="1"/>
</dbReference>
<evidence type="ECO:0000256" key="3">
    <source>
        <dbReference type="ARBA" id="ARBA00008621"/>
    </source>
</evidence>
<evidence type="ECO:0000256" key="10">
    <source>
        <dbReference type="RuleBase" id="RU004338"/>
    </source>
</evidence>
<feature type="binding site" evidence="9">
    <location>
        <position position="97"/>
    </location>
    <ligand>
        <name>Mg(2+)</name>
        <dbReference type="ChEBI" id="CHEBI:18420"/>
    </ligand>
</feature>
<dbReference type="NCBIfam" id="NF006875">
    <property type="entry name" value="PRK09372.1"/>
    <property type="match status" value="1"/>
</dbReference>
<sequence length="163" mass="17441">MLNTADLFDAFPDELSVCELQFRSFGKRRAFSGPCATVLANEDHRPVLKMLSNPGKGRVLVVDAGGSMRVGVLGDRLASIAVANNWAGIVIHGVIRDSQGIEALDIGVKSLGTTARRSGAERGGLEDETLQFGGVRFTPGDWVYADEDAVVRCARELEPVAPE</sequence>
<evidence type="ECO:0000256" key="7">
    <source>
        <dbReference type="ARBA" id="ARBA00025046"/>
    </source>
</evidence>
<evidence type="ECO:0000313" key="11">
    <source>
        <dbReference type="EMBL" id="PVY61309.1"/>
    </source>
</evidence>
<evidence type="ECO:0000256" key="5">
    <source>
        <dbReference type="ARBA" id="ARBA00022723"/>
    </source>
</evidence>
<comment type="function">
    <text evidence="7 10">Catalyzes the aldol cleavage of 4-hydroxy-4-methyl-2-oxoglutarate (HMG) into 2 molecules of pyruvate. Also contains a secondary oxaloacetate (OAA) decarboxylase activity due to the common pyruvate enolate transition state formed following C-C bond cleavage in the retro-aldol and decarboxylation reactions.</text>
</comment>
<dbReference type="Proteomes" id="UP000246145">
    <property type="component" value="Unassembled WGS sequence"/>
</dbReference>
<dbReference type="InterPro" id="IPR010203">
    <property type="entry name" value="RraA"/>
</dbReference>
<evidence type="ECO:0000256" key="4">
    <source>
        <dbReference type="ARBA" id="ARBA00011233"/>
    </source>
</evidence>
<evidence type="ECO:0000256" key="8">
    <source>
        <dbReference type="ARBA" id="ARBA00047973"/>
    </source>
</evidence>
<proteinExistence type="inferred from homology"/>
<dbReference type="OrthoDB" id="943692at2"/>
<feature type="binding site" evidence="9">
    <location>
        <begin position="74"/>
        <end position="77"/>
    </location>
    <ligand>
        <name>substrate</name>
    </ligand>
</feature>
<dbReference type="EMBL" id="QEKO01000004">
    <property type="protein sequence ID" value="PVY61309.1"/>
    <property type="molecule type" value="Genomic_DNA"/>
</dbReference>
<keyword evidence="9" id="KW-0460">Magnesium</keyword>
<dbReference type="PANTHER" id="PTHR33254:SF4">
    <property type="entry name" value="4-HYDROXY-4-METHYL-2-OXOGLUTARATE ALDOLASE 3-RELATED"/>
    <property type="match status" value="1"/>
</dbReference>
<evidence type="ECO:0000256" key="1">
    <source>
        <dbReference type="ARBA" id="ARBA00001342"/>
    </source>
</evidence>
<name>A0A2U1CJX4_9BURK</name>
<keyword evidence="6 10" id="KW-0456">Lyase</keyword>
<keyword evidence="5 9" id="KW-0479">Metal-binding</keyword>
<gene>
    <name evidence="11" type="ORF">C7440_2859</name>
</gene>
<comment type="cofactor">
    <cofactor evidence="2 10">
        <name>a divalent metal cation</name>
        <dbReference type="ChEBI" id="CHEBI:60240"/>
    </cofactor>
</comment>
<dbReference type="EC" id="4.1.1.112" evidence="10"/>
<dbReference type="GO" id="GO:0051252">
    <property type="term" value="P:regulation of RNA metabolic process"/>
    <property type="evidence" value="ECO:0007669"/>
    <property type="project" value="InterPro"/>
</dbReference>
<dbReference type="InterPro" id="IPR036704">
    <property type="entry name" value="RraA/RraA-like_sf"/>
</dbReference>
<organism evidence="11 12">
    <name type="scientific">Pusillimonas noertemannii</name>
    <dbReference type="NCBI Taxonomy" id="305977"/>
    <lineage>
        <taxon>Bacteria</taxon>
        <taxon>Pseudomonadati</taxon>
        <taxon>Pseudomonadota</taxon>
        <taxon>Betaproteobacteria</taxon>
        <taxon>Burkholderiales</taxon>
        <taxon>Alcaligenaceae</taxon>
        <taxon>Pusillimonas</taxon>
    </lineage>
</organism>
<dbReference type="GO" id="GO:0046872">
    <property type="term" value="F:metal ion binding"/>
    <property type="evidence" value="ECO:0007669"/>
    <property type="project" value="UniProtKB-KW"/>
</dbReference>
<dbReference type="CDD" id="cd16841">
    <property type="entry name" value="RraA_family"/>
    <property type="match status" value="1"/>
</dbReference>
<protein>
    <recommendedName>
        <fullName evidence="10">4-hydroxy-4-methyl-2-oxoglutarate aldolase</fullName>
        <shortName evidence="10">HMG aldolase</shortName>
        <ecNumber evidence="10">4.1.1.112</ecNumber>
        <ecNumber evidence="10">4.1.3.17</ecNumber>
    </recommendedName>
    <alternativeName>
        <fullName evidence="10">Oxaloacetate decarboxylase</fullName>
    </alternativeName>
</protein>
<evidence type="ECO:0000256" key="6">
    <source>
        <dbReference type="ARBA" id="ARBA00023239"/>
    </source>
</evidence>
<dbReference type="Pfam" id="PF03737">
    <property type="entry name" value="RraA-like"/>
    <property type="match status" value="1"/>
</dbReference>
<evidence type="ECO:0000256" key="2">
    <source>
        <dbReference type="ARBA" id="ARBA00001968"/>
    </source>
</evidence>
<dbReference type="GO" id="GO:0047443">
    <property type="term" value="F:4-hydroxy-4-methyl-2-oxoglutarate aldolase activity"/>
    <property type="evidence" value="ECO:0007669"/>
    <property type="project" value="UniProtKB-EC"/>
</dbReference>
<comment type="subunit">
    <text evidence="4 10">Homotrimer.</text>
</comment>
<evidence type="ECO:0000313" key="12">
    <source>
        <dbReference type="Proteomes" id="UP000246145"/>
    </source>
</evidence>
<dbReference type="InterPro" id="IPR005493">
    <property type="entry name" value="RraA/RraA-like"/>
</dbReference>
<dbReference type="PANTHER" id="PTHR33254">
    <property type="entry name" value="4-HYDROXY-4-METHYL-2-OXOGLUTARATE ALDOLASE 3-RELATED"/>
    <property type="match status" value="1"/>
</dbReference>
<keyword evidence="12" id="KW-1185">Reference proteome</keyword>
<reference evidence="11 12" key="1">
    <citation type="submission" date="2018-04" db="EMBL/GenBank/DDBJ databases">
        <title>Genomic Encyclopedia of Type Strains, Phase IV (KMG-IV): sequencing the most valuable type-strain genomes for metagenomic binning, comparative biology and taxonomic classification.</title>
        <authorList>
            <person name="Goeker M."/>
        </authorList>
    </citation>
    <scope>NUCLEOTIDE SEQUENCE [LARGE SCALE GENOMIC DNA]</scope>
    <source>
        <strain evidence="11 12">DSM 10065</strain>
    </source>
</reference>
<comment type="cofactor">
    <cofactor evidence="9">
        <name>Mg(2+)</name>
        <dbReference type="ChEBI" id="CHEBI:18420"/>
    </cofactor>
</comment>
<feature type="binding site" evidence="9">
    <location>
        <position position="96"/>
    </location>
    <ligand>
        <name>substrate</name>
    </ligand>
</feature>
<dbReference type="GO" id="GO:0008948">
    <property type="term" value="F:oxaloacetate decarboxylase activity"/>
    <property type="evidence" value="ECO:0007669"/>
    <property type="project" value="UniProtKB-EC"/>
</dbReference>
<evidence type="ECO:0000256" key="9">
    <source>
        <dbReference type="PIRSR" id="PIRSR605493-1"/>
    </source>
</evidence>
<dbReference type="STRING" id="1231391.GCA_000308195_00963"/>
<dbReference type="AlphaFoldDB" id="A0A2U1CJX4"/>